<dbReference type="Gene3D" id="2.130.10.10">
    <property type="entry name" value="YVTN repeat-like/Quinoprotein amine dehydrogenase"/>
    <property type="match status" value="1"/>
</dbReference>
<keyword evidence="4" id="KW-0539">Nucleus</keyword>
<dbReference type="InterPro" id="IPR015943">
    <property type="entry name" value="WD40/YVTN_repeat-like_dom_sf"/>
</dbReference>
<evidence type="ECO:0000313" key="9">
    <source>
        <dbReference type="EMBL" id="OQO02028.1"/>
    </source>
</evidence>
<gene>
    <name evidence="9" type="ORF">B0A48_12501</name>
</gene>
<keyword evidence="2 5" id="KW-0853">WD repeat</keyword>
<dbReference type="SUPFAM" id="SSF50978">
    <property type="entry name" value="WD40 repeat-like"/>
    <property type="match status" value="1"/>
</dbReference>
<feature type="region of interest" description="Disordered" evidence="7">
    <location>
        <begin position="481"/>
        <end position="521"/>
    </location>
</feature>
<reference evidence="10" key="1">
    <citation type="submission" date="2017-03" db="EMBL/GenBank/DDBJ databases">
        <title>Genomes of endolithic fungi from Antarctica.</title>
        <authorList>
            <person name="Coleine C."/>
            <person name="Masonjones S."/>
            <person name="Stajich J.E."/>
        </authorList>
    </citation>
    <scope>NUCLEOTIDE SEQUENCE [LARGE SCALE GENOMIC DNA]</scope>
    <source>
        <strain evidence="10">CCFEE 5527</strain>
    </source>
</reference>
<dbReference type="SMART" id="SM00320">
    <property type="entry name" value="WD40"/>
    <property type="match status" value="4"/>
</dbReference>
<dbReference type="EMBL" id="NAJO01000029">
    <property type="protein sequence ID" value="OQO02028.1"/>
    <property type="molecule type" value="Genomic_DNA"/>
</dbReference>
<protein>
    <recommendedName>
        <fullName evidence="8">Anaphase-promoting complex subunit 4-like WD40 domain-containing protein</fullName>
    </recommendedName>
</protein>
<dbReference type="GO" id="GO:0005524">
    <property type="term" value="F:ATP binding"/>
    <property type="evidence" value="ECO:0007669"/>
    <property type="project" value="UniProtKB-UniRule"/>
</dbReference>
<dbReference type="InterPro" id="IPR019775">
    <property type="entry name" value="WD40_repeat_CS"/>
</dbReference>
<dbReference type="Pfam" id="PF12894">
    <property type="entry name" value="ANAPC4_WD40"/>
    <property type="match status" value="1"/>
</dbReference>
<feature type="domain" description="Anaphase-promoting complex subunit 4-like WD40" evidence="8">
    <location>
        <begin position="33"/>
        <end position="113"/>
    </location>
</feature>
<evidence type="ECO:0000256" key="3">
    <source>
        <dbReference type="ARBA" id="ARBA00022737"/>
    </source>
</evidence>
<dbReference type="InterPro" id="IPR037850">
    <property type="entry name" value="RBBP5/Swd1"/>
</dbReference>
<evidence type="ECO:0000256" key="7">
    <source>
        <dbReference type="SAM" id="MobiDB-lite"/>
    </source>
</evidence>
<dbReference type="InterPro" id="IPR001680">
    <property type="entry name" value="WD40_rpt"/>
</dbReference>
<feature type="binding site" evidence="6">
    <location>
        <position position="578"/>
    </location>
    <ligand>
        <name>ATP</name>
        <dbReference type="ChEBI" id="CHEBI:30616"/>
    </ligand>
</feature>
<feature type="region of interest" description="Disordered" evidence="7">
    <location>
        <begin position="145"/>
        <end position="167"/>
    </location>
</feature>
<dbReference type="AlphaFoldDB" id="A0A1V8SSN0"/>
<organism evidence="9 10">
    <name type="scientific">Cryoendolithus antarcticus</name>
    <dbReference type="NCBI Taxonomy" id="1507870"/>
    <lineage>
        <taxon>Eukaryota</taxon>
        <taxon>Fungi</taxon>
        <taxon>Dikarya</taxon>
        <taxon>Ascomycota</taxon>
        <taxon>Pezizomycotina</taxon>
        <taxon>Dothideomycetes</taxon>
        <taxon>Dothideomycetidae</taxon>
        <taxon>Cladosporiales</taxon>
        <taxon>Cladosporiaceae</taxon>
        <taxon>Cryoendolithus</taxon>
    </lineage>
</organism>
<dbReference type="Proteomes" id="UP000192596">
    <property type="component" value="Unassembled WGS sequence"/>
</dbReference>
<dbReference type="PROSITE" id="PS00678">
    <property type="entry name" value="WD_REPEATS_1"/>
    <property type="match status" value="1"/>
</dbReference>
<dbReference type="InParanoid" id="A0A1V8SSN0"/>
<accession>A0A1V8SSN0</accession>
<evidence type="ECO:0000256" key="6">
    <source>
        <dbReference type="PROSITE-ProRule" id="PRU10141"/>
    </source>
</evidence>
<dbReference type="PANTHER" id="PTHR44040:SF1">
    <property type="entry name" value="RETINOBLASTOMA-BINDING PROTEIN 5"/>
    <property type="match status" value="1"/>
</dbReference>
<keyword evidence="6" id="KW-0067">ATP-binding</keyword>
<dbReference type="InterPro" id="IPR024977">
    <property type="entry name" value="Apc4-like_WD40_dom"/>
</dbReference>
<evidence type="ECO:0000313" key="10">
    <source>
        <dbReference type="Proteomes" id="UP000192596"/>
    </source>
</evidence>
<dbReference type="SUPFAM" id="SSF56112">
    <property type="entry name" value="Protein kinase-like (PK-like)"/>
    <property type="match status" value="1"/>
</dbReference>
<evidence type="ECO:0000259" key="8">
    <source>
        <dbReference type="Pfam" id="PF12894"/>
    </source>
</evidence>
<sequence>MNLPLSDPTLLAQDIPEILTARLRSSGQAVCIRFSHRGDLLASGTTKGTIAIFDLETNGVARKLKGHTAGRAIQSLSWDKSGRYLLSSSIDWKIVLWDLQDGSRLHTVNLGAPVYIAQLHPSGISQCVAALYEYRPVLVDFSTKQAKQHPLPNSPKRAAHEDGSDKPDAKLFTTVAVFTPSGSHIITGTTKGWLNVIHTATREVVYSTRLCAKPILLIRLSSSGRDLLVNASDTIIRTIKLPDFSDPNLQPDSINLEVEHKFQDVVNRLSWNHVSFSSTADYVMASTLMNHDIYIWERGHGSLVKILEGPKEELGAVEWHPTRPFVAACGVESGKIHIWGINTPQRWSALAPDFAEVEENEEYIEREDEFDIQPDEEIRQRMLDQEDEEVDVLSVDIGQLEREGVMKGSAEAEVFRMPVLVGADESDSEDEMVAIGTGQFRRKSTAREDSEFLEGEDMQGVAAAGTKRRRELTVARGVVEIQSSAEESGNEDPNAPSPYDTASQQPLFPPRPDIETDNFDAQPTDSEIARWAAVREASMDASTKLHNGNTLGKGAYGVVFAAYKLNKKQLIRDIAAVKDVYMRRHHLSDAIKSRVESIDEGDPQFDEFLLSKWLEDATDACIPLYEGSSTAATQPWRKIVHRDIKPGNMPIDHPRKTGE</sequence>
<name>A0A1V8SSN0_9PEZI</name>
<dbReference type="PANTHER" id="PTHR44040">
    <property type="entry name" value="RETINOBLASTOMA-BINDING PROTEIN 5"/>
    <property type="match status" value="1"/>
</dbReference>
<dbReference type="STRING" id="1507870.A0A1V8SSN0"/>
<dbReference type="FunCoup" id="A0A1V8SSN0">
    <property type="interactions" value="1693"/>
</dbReference>
<keyword evidence="6" id="KW-0547">Nucleotide-binding</keyword>
<dbReference type="OrthoDB" id="196858at2759"/>
<dbReference type="Pfam" id="PF00400">
    <property type="entry name" value="WD40"/>
    <property type="match status" value="1"/>
</dbReference>
<evidence type="ECO:0000256" key="4">
    <source>
        <dbReference type="ARBA" id="ARBA00023242"/>
    </source>
</evidence>
<feature type="compositionally biased region" description="Basic and acidic residues" evidence="7">
    <location>
        <begin position="158"/>
        <end position="167"/>
    </location>
</feature>
<keyword evidence="10" id="KW-1185">Reference proteome</keyword>
<comment type="subcellular location">
    <subcellularLocation>
        <location evidence="1">Nucleus</location>
    </subcellularLocation>
</comment>
<dbReference type="PROSITE" id="PS00107">
    <property type="entry name" value="PROTEIN_KINASE_ATP"/>
    <property type="match status" value="1"/>
</dbReference>
<evidence type="ECO:0000256" key="1">
    <source>
        <dbReference type="ARBA" id="ARBA00004123"/>
    </source>
</evidence>
<evidence type="ECO:0000256" key="5">
    <source>
        <dbReference type="PROSITE-ProRule" id="PRU00221"/>
    </source>
</evidence>
<feature type="repeat" description="WD" evidence="5">
    <location>
        <begin position="73"/>
        <end position="107"/>
    </location>
</feature>
<dbReference type="InterPro" id="IPR011009">
    <property type="entry name" value="Kinase-like_dom_sf"/>
</dbReference>
<keyword evidence="3" id="KW-0677">Repeat</keyword>
<dbReference type="InterPro" id="IPR036322">
    <property type="entry name" value="WD40_repeat_dom_sf"/>
</dbReference>
<dbReference type="PROSITE" id="PS50082">
    <property type="entry name" value="WD_REPEATS_2"/>
    <property type="match status" value="1"/>
</dbReference>
<comment type="caution">
    <text evidence="9">The sequence shown here is derived from an EMBL/GenBank/DDBJ whole genome shotgun (WGS) entry which is preliminary data.</text>
</comment>
<proteinExistence type="predicted"/>
<dbReference type="InterPro" id="IPR017441">
    <property type="entry name" value="Protein_kinase_ATP_BS"/>
</dbReference>
<dbReference type="GO" id="GO:0048188">
    <property type="term" value="C:Set1C/COMPASS complex"/>
    <property type="evidence" value="ECO:0007669"/>
    <property type="project" value="InterPro"/>
</dbReference>
<evidence type="ECO:0000256" key="2">
    <source>
        <dbReference type="ARBA" id="ARBA00022574"/>
    </source>
</evidence>
<feature type="region of interest" description="Disordered" evidence="7">
    <location>
        <begin position="443"/>
        <end position="469"/>
    </location>
</feature>